<name>A0AAV1C5H9_OLDCO</name>
<keyword evidence="1" id="KW-0479">Metal-binding</keyword>
<evidence type="ECO:0000313" key="4">
    <source>
        <dbReference type="EMBL" id="CAI9089848.1"/>
    </source>
</evidence>
<evidence type="ECO:0000313" key="5">
    <source>
        <dbReference type="Proteomes" id="UP001161247"/>
    </source>
</evidence>
<evidence type="ECO:0000259" key="3">
    <source>
        <dbReference type="PROSITE" id="PS50089"/>
    </source>
</evidence>
<reference evidence="4" key="1">
    <citation type="submission" date="2023-03" db="EMBL/GenBank/DDBJ databases">
        <authorList>
            <person name="Julca I."/>
        </authorList>
    </citation>
    <scope>NUCLEOTIDE SEQUENCE</scope>
</reference>
<organism evidence="4 5">
    <name type="scientific">Oldenlandia corymbosa var. corymbosa</name>
    <dbReference type="NCBI Taxonomy" id="529605"/>
    <lineage>
        <taxon>Eukaryota</taxon>
        <taxon>Viridiplantae</taxon>
        <taxon>Streptophyta</taxon>
        <taxon>Embryophyta</taxon>
        <taxon>Tracheophyta</taxon>
        <taxon>Spermatophyta</taxon>
        <taxon>Magnoliopsida</taxon>
        <taxon>eudicotyledons</taxon>
        <taxon>Gunneridae</taxon>
        <taxon>Pentapetalae</taxon>
        <taxon>asterids</taxon>
        <taxon>lamiids</taxon>
        <taxon>Gentianales</taxon>
        <taxon>Rubiaceae</taxon>
        <taxon>Rubioideae</taxon>
        <taxon>Spermacoceae</taxon>
        <taxon>Hedyotis-Oldenlandia complex</taxon>
        <taxon>Oldenlandia</taxon>
    </lineage>
</organism>
<dbReference type="InterPro" id="IPR044807">
    <property type="entry name" value="DRIP1-like"/>
</dbReference>
<dbReference type="PROSITE" id="PS50089">
    <property type="entry name" value="ZF_RING_2"/>
    <property type="match status" value="1"/>
</dbReference>
<sequence>MNQAKRVRESSMKSFTLNDDGYELPDDIDLASMDEDTTLAHFRCPMCGELLVDATRVTPCRDLFCTDCIRSFLFELGNNACPGCMVDLGLDPEEFLRTGELIAFVDLNSFEEQLSVFVEALAEYFRGRRERDALIAKTREKSEKRYRTVLTKPSSGILTKKRFMTQAKAVGASYAAAVASPVDDSESDRMKVDEEASSCKSKEL</sequence>
<gene>
    <name evidence="4" type="ORF">OLC1_LOCUS2115</name>
</gene>
<dbReference type="Gene3D" id="3.30.40.10">
    <property type="entry name" value="Zinc/RING finger domain, C3HC4 (zinc finger)"/>
    <property type="match status" value="1"/>
</dbReference>
<dbReference type="GO" id="GO:0008270">
    <property type="term" value="F:zinc ion binding"/>
    <property type="evidence" value="ECO:0007669"/>
    <property type="project" value="UniProtKB-KW"/>
</dbReference>
<dbReference type="GO" id="GO:0004842">
    <property type="term" value="F:ubiquitin-protein transferase activity"/>
    <property type="evidence" value="ECO:0007669"/>
    <property type="project" value="InterPro"/>
</dbReference>
<keyword evidence="1" id="KW-0863">Zinc-finger</keyword>
<evidence type="ECO:0000256" key="2">
    <source>
        <dbReference type="SAM" id="MobiDB-lite"/>
    </source>
</evidence>
<accession>A0AAV1C5H9</accession>
<keyword evidence="5" id="KW-1185">Reference proteome</keyword>
<dbReference type="Pfam" id="PF13923">
    <property type="entry name" value="zf-C3HC4_2"/>
    <property type="match status" value="1"/>
</dbReference>
<dbReference type="SUPFAM" id="SSF57850">
    <property type="entry name" value="RING/U-box"/>
    <property type="match status" value="1"/>
</dbReference>
<dbReference type="PANTHER" id="PTHR46293:SF14">
    <property type="match status" value="1"/>
</dbReference>
<evidence type="ECO:0000256" key="1">
    <source>
        <dbReference type="PROSITE-ProRule" id="PRU00175"/>
    </source>
</evidence>
<dbReference type="EMBL" id="OX459118">
    <property type="protein sequence ID" value="CAI9089848.1"/>
    <property type="molecule type" value="Genomic_DNA"/>
</dbReference>
<dbReference type="PANTHER" id="PTHR46293">
    <property type="entry name" value="E3 UBIQUITIN PROTEIN LIGASE DRIP1"/>
    <property type="match status" value="1"/>
</dbReference>
<proteinExistence type="predicted"/>
<dbReference type="AlphaFoldDB" id="A0AAV1C5H9"/>
<keyword evidence="1" id="KW-0862">Zinc</keyword>
<feature type="domain" description="RING-type" evidence="3">
    <location>
        <begin position="44"/>
        <end position="84"/>
    </location>
</feature>
<dbReference type="Proteomes" id="UP001161247">
    <property type="component" value="Chromosome 1"/>
</dbReference>
<dbReference type="InterPro" id="IPR013083">
    <property type="entry name" value="Znf_RING/FYVE/PHD"/>
</dbReference>
<protein>
    <submittedName>
        <fullName evidence="4">OLC1v1024496C1</fullName>
    </submittedName>
</protein>
<dbReference type="InterPro" id="IPR001841">
    <property type="entry name" value="Znf_RING"/>
</dbReference>
<feature type="region of interest" description="Disordered" evidence="2">
    <location>
        <begin position="181"/>
        <end position="204"/>
    </location>
</feature>